<protein>
    <submittedName>
        <fullName evidence="1">Uncharacterized protein</fullName>
    </submittedName>
</protein>
<organism evidence="1 2">
    <name type="scientific">Pseudomonas helmanticensis</name>
    <dbReference type="NCBI Taxonomy" id="1471381"/>
    <lineage>
        <taxon>Bacteria</taxon>
        <taxon>Pseudomonadati</taxon>
        <taxon>Pseudomonadota</taxon>
        <taxon>Gammaproteobacteria</taxon>
        <taxon>Pseudomonadales</taxon>
        <taxon>Pseudomonadaceae</taxon>
        <taxon>Pseudomonas</taxon>
    </lineage>
</organism>
<proteinExistence type="predicted"/>
<reference evidence="1 2" key="1">
    <citation type="submission" date="2019-03" db="EMBL/GenBank/DDBJ databases">
        <title>Genomic analyses of the natural microbiome of Caenorhabditis elegans.</title>
        <authorList>
            <person name="Samuel B."/>
        </authorList>
    </citation>
    <scope>NUCLEOTIDE SEQUENCE [LARGE SCALE GENOMIC DNA]</scope>
    <source>
        <strain evidence="1 2">BIGb0525</strain>
    </source>
</reference>
<comment type="caution">
    <text evidence="1">The sequence shown here is derived from an EMBL/GenBank/DDBJ whole genome shotgun (WGS) entry which is preliminary data.</text>
</comment>
<gene>
    <name evidence="1" type="ORF">EDF87_11328</name>
</gene>
<evidence type="ECO:0000313" key="2">
    <source>
        <dbReference type="Proteomes" id="UP000295804"/>
    </source>
</evidence>
<dbReference type="Proteomes" id="UP000295804">
    <property type="component" value="Unassembled WGS sequence"/>
</dbReference>
<evidence type="ECO:0000313" key="1">
    <source>
        <dbReference type="EMBL" id="TDV42902.1"/>
    </source>
</evidence>
<sequence>MLDLIYIVDDQFASTPSEKDEAPYSPNFIISGQDQSLFSAKPAYTGAAIAAATTAASMLIPFLPISLIVATAAAGVAGTAGVSAAIAVKDRNATPEQPVPTVPAITEEARLLAAYVQHHSLSRSQAKVAGYRFQPGHPVVGKAYRRHPLSEHSTPDNGNLYIPSDSYDAILLEERESELIKLLVHLGATKISITKKASDTTASTVTASASAQVGPMGGGDISYSGNTKRDTDTLDTREFLLSGRPWKADSKVDRENFFWLSYEPSWKAVVFAREVGGCLTASLEIKENTSFSSNKDFELSVKVKLVEAGAQAGMANLGAEEKTYFVKAEFAPVNHSA</sequence>
<dbReference type="RefSeq" id="WP_134176960.1">
    <property type="nucleotide sequence ID" value="NZ_SOCQ01000013.1"/>
</dbReference>
<accession>A0A4R7V2U3</accession>
<dbReference type="EMBL" id="SOCQ01000013">
    <property type="protein sequence ID" value="TDV42902.1"/>
    <property type="molecule type" value="Genomic_DNA"/>
</dbReference>
<dbReference type="AlphaFoldDB" id="A0A4R7V2U3"/>
<name>A0A4R7V2U3_9PSED</name>